<name>A0A8T5UYX9_9EURY</name>
<evidence type="ECO:0000313" key="4">
    <source>
        <dbReference type="Proteomes" id="UP000825933"/>
    </source>
</evidence>
<feature type="region of interest" description="Disordered" evidence="1">
    <location>
        <begin position="47"/>
        <end position="77"/>
    </location>
</feature>
<dbReference type="EMBL" id="JAIOUQ010000009">
    <property type="protein sequence ID" value="MBZ2166013.1"/>
    <property type="molecule type" value="Genomic_DNA"/>
</dbReference>
<proteinExistence type="predicted"/>
<feature type="transmembrane region" description="Helical" evidence="2">
    <location>
        <begin position="6"/>
        <end position="26"/>
    </location>
</feature>
<evidence type="ECO:0000313" key="3">
    <source>
        <dbReference type="EMBL" id="MBZ2166013.1"/>
    </source>
</evidence>
<protein>
    <submittedName>
        <fullName evidence="3">Uncharacterized protein</fullName>
    </submittedName>
</protein>
<evidence type="ECO:0000256" key="1">
    <source>
        <dbReference type="SAM" id="MobiDB-lite"/>
    </source>
</evidence>
<keyword evidence="2" id="KW-0812">Transmembrane</keyword>
<gene>
    <name evidence="3" type="ORF">K8N75_08180</name>
</gene>
<keyword evidence="2" id="KW-0472">Membrane</keyword>
<dbReference type="RefSeq" id="WP_223791597.1">
    <property type="nucleotide sequence ID" value="NZ_JAIOUQ010000009.1"/>
</dbReference>
<dbReference type="Proteomes" id="UP000825933">
    <property type="component" value="Unassembled WGS sequence"/>
</dbReference>
<dbReference type="AlphaFoldDB" id="A0A8T5UYX9"/>
<organism evidence="3 4">
    <name type="scientific">Methanobacterium spitsbergense</name>
    <dbReference type="NCBI Taxonomy" id="2874285"/>
    <lineage>
        <taxon>Archaea</taxon>
        <taxon>Methanobacteriati</taxon>
        <taxon>Methanobacteriota</taxon>
        <taxon>Methanomada group</taxon>
        <taxon>Methanobacteria</taxon>
        <taxon>Methanobacteriales</taxon>
        <taxon>Methanobacteriaceae</taxon>
        <taxon>Methanobacterium</taxon>
    </lineage>
</organism>
<comment type="caution">
    <text evidence="3">The sequence shown here is derived from an EMBL/GenBank/DDBJ whole genome shotgun (WGS) entry which is preliminary data.</text>
</comment>
<accession>A0A8T5UYX9</accession>
<keyword evidence="2" id="KW-1133">Transmembrane helix</keyword>
<evidence type="ECO:0000256" key="2">
    <source>
        <dbReference type="SAM" id="Phobius"/>
    </source>
</evidence>
<keyword evidence="4" id="KW-1185">Reference proteome</keyword>
<reference evidence="4" key="1">
    <citation type="journal article" date="2022" name="Microbiol. Resour. Announc.">
        <title>Draft Genome Sequence of a Methanogenic Archaeon from West Spitsbergen Permafrost.</title>
        <authorList>
            <person name="Trubitsyn V."/>
            <person name="Rivkina E."/>
            <person name="Shcherbakova V."/>
        </authorList>
    </citation>
    <scope>NUCLEOTIDE SEQUENCE [LARGE SCALE GENOMIC DNA]</scope>
    <source>
        <strain evidence="4">VT</strain>
    </source>
</reference>
<sequence length="77" mass="8062">MDNKIVLLIVVLVAIAGIGGYLVGLYQGSGNFSLNITNNTTGTANDTGTAKTTNVTPVKNNTNKSNNTPVKNNTTFF</sequence>